<evidence type="ECO:0000313" key="1">
    <source>
        <dbReference type="EMBL" id="PWK93838.1"/>
    </source>
</evidence>
<accession>A0ABX5LMQ6</accession>
<dbReference type="Proteomes" id="UP000245523">
    <property type="component" value="Unassembled WGS sequence"/>
</dbReference>
<gene>
    <name evidence="1" type="ORF">B0H50_12531</name>
</gene>
<evidence type="ECO:0000313" key="2">
    <source>
        <dbReference type="Proteomes" id="UP000245523"/>
    </source>
</evidence>
<protein>
    <submittedName>
        <fullName evidence="1">Uncharacterized protein</fullName>
    </submittedName>
</protein>
<dbReference type="EMBL" id="QGHD01000025">
    <property type="protein sequence ID" value="PWK93838.1"/>
    <property type="molecule type" value="Genomic_DNA"/>
</dbReference>
<keyword evidence="2" id="KW-1185">Reference proteome</keyword>
<reference evidence="1 2" key="1">
    <citation type="submission" date="2018-05" db="EMBL/GenBank/DDBJ databases">
        <title>Animal gut microbial communities from fecal samples from Wisconsin, USA.</title>
        <authorList>
            <person name="Neumann A."/>
        </authorList>
    </citation>
    <scope>NUCLEOTIDE SEQUENCE [LARGE SCALE GENOMIC DNA]</scope>
    <source>
        <strain evidence="1 2">UWS4</strain>
    </source>
</reference>
<organism evidence="1 2">
    <name type="scientific">Hallerella porci</name>
    <dbReference type="NCBI Taxonomy" id="1945871"/>
    <lineage>
        <taxon>Bacteria</taxon>
        <taxon>Pseudomonadati</taxon>
        <taxon>Fibrobacterota</taxon>
        <taxon>Fibrobacteria</taxon>
        <taxon>Fibrobacterales</taxon>
        <taxon>Fibrobacteraceae</taxon>
        <taxon>Hallerella</taxon>
    </lineage>
</organism>
<proteinExistence type="predicted"/>
<comment type="caution">
    <text evidence="1">The sequence shown here is derived from an EMBL/GenBank/DDBJ whole genome shotgun (WGS) entry which is preliminary data.</text>
</comment>
<name>A0ABX5LMQ6_9BACT</name>
<sequence length="144" mass="14856">MPNRVPLLLFFSSYVKLQDAYASETNALGKWVAIGYKAPGGTNFTYAGGDAAPSVTCSAGAYDEASGKCKDGETVTSATGAAITDGWTAANTIKLNDCPAQVNWKLSAAVGLAASDNGSVTYTQTIVDEDNCEGLTPNFKAIGK</sequence>